<dbReference type="GeneTree" id="ENSGT01030000234571"/>
<evidence type="ECO:0000313" key="4">
    <source>
        <dbReference type="Proteomes" id="UP000314980"/>
    </source>
</evidence>
<reference evidence="4" key="1">
    <citation type="submission" date="2015-09" db="EMBL/GenBank/DDBJ databases">
        <authorList>
            <person name="Sai Rama Sridatta P."/>
        </authorList>
    </citation>
    <scope>NUCLEOTIDE SEQUENCE [LARGE SCALE GENOMIC DNA]</scope>
</reference>
<dbReference type="GO" id="GO:0005085">
    <property type="term" value="F:guanyl-nucleotide exchange factor activity"/>
    <property type="evidence" value="ECO:0007669"/>
    <property type="project" value="InterPro"/>
</dbReference>
<evidence type="ECO:0000256" key="1">
    <source>
        <dbReference type="SAM" id="MobiDB-lite"/>
    </source>
</evidence>
<dbReference type="InterPro" id="IPR047270">
    <property type="entry name" value="PH_ephexin"/>
</dbReference>
<evidence type="ECO:0000313" key="3">
    <source>
        <dbReference type="Ensembl" id="ENSLCAP00010016062.1"/>
    </source>
</evidence>
<dbReference type="InterPro" id="IPR001331">
    <property type="entry name" value="GDS_CDC24_CS"/>
</dbReference>
<reference evidence="3" key="2">
    <citation type="submission" date="2025-08" db="UniProtKB">
        <authorList>
            <consortium name="Ensembl"/>
        </authorList>
    </citation>
    <scope>IDENTIFICATION</scope>
</reference>
<dbReference type="GO" id="GO:0005634">
    <property type="term" value="C:nucleus"/>
    <property type="evidence" value="ECO:0007669"/>
    <property type="project" value="TreeGrafter"/>
</dbReference>
<evidence type="ECO:0000259" key="2">
    <source>
        <dbReference type="PROSITE" id="PS50010"/>
    </source>
</evidence>
<dbReference type="GO" id="GO:0005737">
    <property type="term" value="C:cytoplasm"/>
    <property type="evidence" value="ECO:0007669"/>
    <property type="project" value="TreeGrafter"/>
</dbReference>
<feature type="compositionally biased region" description="Acidic residues" evidence="1">
    <location>
        <begin position="120"/>
        <end position="136"/>
    </location>
</feature>
<organism evidence="3 4">
    <name type="scientific">Lates calcarifer</name>
    <name type="common">Barramundi</name>
    <name type="synonym">Holocentrus calcarifer</name>
    <dbReference type="NCBI Taxonomy" id="8187"/>
    <lineage>
        <taxon>Eukaryota</taxon>
        <taxon>Metazoa</taxon>
        <taxon>Chordata</taxon>
        <taxon>Craniata</taxon>
        <taxon>Vertebrata</taxon>
        <taxon>Euteleostomi</taxon>
        <taxon>Actinopterygii</taxon>
        <taxon>Neopterygii</taxon>
        <taxon>Teleostei</taxon>
        <taxon>Neoteleostei</taxon>
        <taxon>Acanthomorphata</taxon>
        <taxon>Carangaria</taxon>
        <taxon>Carangaria incertae sedis</taxon>
        <taxon>Centropomidae</taxon>
        <taxon>Lates</taxon>
    </lineage>
</organism>
<dbReference type="InterPro" id="IPR047271">
    <property type="entry name" value="Ephexin-like"/>
</dbReference>
<dbReference type="PROSITE" id="PS50010">
    <property type="entry name" value="DH_2"/>
    <property type="match status" value="1"/>
</dbReference>
<proteinExistence type="predicted"/>
<dbReference type="InterPro" id="IPR035899">
    <property type="entry name" value="DBL_dom_sf"/>
</dbReference>
<dbReference type="Ensembl" id="ENSLCAT00010016415.1">
    <property type="protein sequence ID" value="ENSLCAP00010016062.1"/>
    <property type="gene ID" value="ENSLCAG00010007654.1"/>
</dbReference>
<dbReference type="CDD" id="cd01221">
    <property type="entry name" value="PH_ephexin"/>
    <property type="match status" value="1"/>
</dbReference>
<dbReference type="CDD" id="cd00160">
    <property type="entry name" value="RhoGEF"/>
    <property type="match status" value="1"/>
</dbReference>
<sequence length="625" mass="70749">MAQFGSREENSYSLSSSVITNLRSYFRNSPLMHNVISQLPTMTEREQRSFILENNSEEDGVGLDESGDSLNQFEDSRSPIDVSSAISSVALKSTWDLGEMHSVSKLLSVPELEKDSSLFDQDEGSEGAVDPVEEEERSVSFQSKYIHIFPLYQDYSLQAMRDDLHRLDKSFVSELITPQYLQGLQSHLGALCNIPASPRFHPPEATPSSPPPQPVRVTPCTLWQDLDEVKASGLLSSLTTREIRLQESMFELIGSEASYLRSLGVAVSHFHASKPLKQTLSQMEHHILFSNIRRVRAASEKFLMDLEMRLGESVLMSQVGDIVLQHCPEFHTLYVPYVTNMMYQEALINQLLQQNRDFLYSLKKLESDPVCQRQSLKSFLVLPFQRITRVKLLLENILKLTEPDSDSVSELEKAIEAIHEIVAECDKGVRKMKQIEELVCLETLLDFGKVKSVPLVVSGRFLVRQGPMRQLTVEGTHSSRTSFISVHLHLFNDLLIISSKKDQRFMVLDHAEFPTHVRTERLKTEVLGLPPDSFLLHLSRSQTGHPTAMILVTYARSDKDVWMKVLSGLSAWLTFSAWTSIRLFEDVMITSSGGNSLTSTVNWKMSPMTWIFPVGCECPVRVIYS</sequence>
<dbReference type="PANTHER" id="PTHR12845:SF2">
    <property type="entry name" value="DH DOMAIN-CONTAINING PROTEIN-RELATED"/>
    <property type="match status" value="1"/>
</dbReference>
<dbReference type="SUPFAM" id="SSF50729">
    <property type="entry name" value="PH domain-like"/>
    <property type="match status" value="1"/>
</dbReference>
<reference evidence="3" key="3">
    <citation type="submission" date="2025-09" db="UniProtKB">
        <authorList>
            <consortium name="Ensembl"/>
        </authorList>
    </citation>
    <scope>IDENTIFICATION</scope>
</reference>
<feature type="compositionally biased region" description="Acidic residues" evidence="1">
    <location>
        <begin position="55"/>
        <end position="67"/>
    </location>
</feature>
<dbReference type="PANTHER" id="PTHR12845">
    <property type="entry name" value="GUANINE NUCLEOTIDE EXCHANGE FACTOR"/>
    <property type="match status" value="1"/>
</dbReference>
<dbReference type="Gene3D" id="1.20.900.10">
    <property type="entry name" value="Dbl homology (DH) domain"/>
    <property type="match status" value="1"/>
</dbReference>
<dbReference type="InterPro" id="IPR000219">
    <property type="entry name" value="DH_dom"/>
</dbReference>
<name>A0A4W6CU35_LATCA</name>
<feature type="region of interest" description="Disordered" evidence="1">
    <location>
        <begin position="54"/>
        <end position="76"/>
    </location>
</feature>
<dbReference type="GO" id="GO:0035556">
    <property type="term" value="P:intracellular signal transduction"/>
    <property type="evidence" value="ECO:0007669"/>
    <property type="project" value="InterPro"/>
</dbReference>
<dbReference type="InParanoid" id="A0A4W6CU35"/>
<protein>
    <submittedName>
        <fullName evidence="3">Si:ch73-15b2.5</fullName>
    </submittedName>
</protein>
<feature type="domain" description="DH" evidence="2">
    <location>
        <begin position="244"/>
        <end position="428"/>
    </location>
</feature>
<dbReference type="InterPro" id="IPR011993">
    <property type="entry name" value="PH-like_dom_sf"/>
</dbReference>
<feature type="region of interest" description="Disordered" evidence="1">
    <location>
        <begin position="117"/>
        <end position="136"/>
    </location>
</feature>
<dbReference type="AlphaFoldDB" id="A0A4W6CU35"/>
<dbReference type="PROSITE" id="PS00741">
    <property type="entry name" value="DH_1"/>
    <property type="match status" value="1"/>
</dbReference>
<dbReference type="Proteomes" id="UP000314980">
    <property type="component" value="Unassembled WGS sequence"/>
</dbReference>
<accession>A0A4W6CU35</accession>
<dbReference type="SMART" id="SM00325">
    <property type="entry name" value="RhoGEF"/>
    <property type="match status" value="1"/>
</dbReference>
<dbReference type="Gene3D" id="2.30.29.30">
    <property type="entry name" value="Pleckstrin-homology domain (PH domain)/Phosphotyrosine-binding domain (PTB)"/>
    <property type="match status" value="1"/>
</dbReference>
<dbReference type="SUPFAM" id="SSF48065">
    <property type="entry name" value="DBL homology domain (DH-domain)"/>
    <property type="match status" value="1"/>
</dbReference>
<keyword evidence="4" id="KW-1185">Reference proteome</keyword>
<dbReference type="Pfam" id="PF00621">
    <property type="entry name" value="RhoGEF"/>
    <property type="match status" value="1"/>
</dbReference>